<evidence type="ECO:0000313" key="4">
    <source>
        <dbReference type="EMBL" id="RKN83978.1"/>
    </source>
</evidence>
<organism evidence="4 5">
    <name type="scientific">Paenibacillus ginsengarvi</name>
    <dbReference type="NCBI Taxonomy" id="400777"/>
    <lineage>
        <taxon>Bacteria</taxon>
        <taxon>Bacillati</taxon>
        <taxon>Bacillota</taxon>
        <taxon>Bacilli</taxon>
        <taxon>Bacillales</taxon>
        <taxon>Paenibacillaceae</taxon>
        <taxon>Paenibacillus</taxon>
    </lineage>
</organism>
<comment type="similarity">
    <text evidence="1">Belongs to the DinB family.</text>
</comment>
<dbReference type="Gene3D" id="1.20.120.450">
    <property type="entry name" value="dinb family like domain"/>
    <property type="match status" value="1"/>
</dbReference>
<name>A0A3B0CGJ1_9BACL</name>
<feature type="binding site" evidence="3">
    <location>
        <position position="126"/>
    </location>
    <ligand>
        <name>a divalent metal cation</name>
        <dbReference type="ChEBI" id="CHEBI:60240"/>
    </ligand>
</feature>
<evidence type="ECO:0000313" key="5">
    <source>
        <dbReference type="Proteomes" id="UP000282311"/>
    </source>
</evidence>
<evidence type="ECO:0000256" key="3">
    <source>
        <dbReference type="PIRSR" id="PIRSR607837-1"/>
    </source>
</evidence>
<evidence type="ECO:0000256" key="1">
    <source>
        <dbReference type="ARBA" id="ARBA00008635"/>
    </source>
</evidence>
<feature type="binding site" evidence="3">
    <location>
        <position position="49"/>
    </location>
    <ligand>
        <name>a divalent metal cation</name>
        <dbReference type="ChEBI" id="CHEBI:60240"/>
    </ligand>
</feature>
<evidence type="ECO:0008006" key="6">
    <source>
        <dbReference type="Google" id="ProtNLM"/>
    </source>
</evidence>
<keyword evidence="5" id="KW-1185">Reference proteome</keyword>
<dbReference type="Pfam" id="PF05163">
    <property type="entry name" value="DinB"/>
    <property type="match status" value="1"/>
</dbReference>
<dbReference type="RefSeq" id="WP_120748142.1">
    <property type="nucleotide sequence ID" value="NZ_RBAH01000010.1"/>
</dbReference>
<evidence type="ECO:0000256" key="2">
    <source>
        <dbReference type="ARBA" id="ARBA00022723"/>
    </source>
</evidence>
<dbReference type="OrthoDB" id="119432at2"/>
<dbReference type="InterPro" id="IPR034660">
    <property type="entry name" value="DinB/YfiT-like"/>
</dbReference>
<comment type="caution">
    <text evidence="4">The sequence shown here is derived from an EMBL/GenBank/DDBJ whole genome shotgun (WGS) entry which is preliminary data.</text>
</comment>
<keyword evidence="2 3" id="KW-0479">Metal-binding</keyword>
<accession>A0A3B0CGJ1</accession>
<gene>
    <name evidence="4" type="ORF">D7M11_15475</name>
</gene>
<feature type="binding site" evidence="3">
    <location>
        <position position="130"/>
    </location>
    <ligand>
        <name>a divalent metal cation</name>
        <dbReference type="ChEBI" id="CHEBI:60240"/>
    </ligand>
</feature>
<dbReference type="Proteomes" id="UP000282311">
    <property type="component" value="Unassembled WGS sequence"/>
</dbReference>
<dbReference type="GO" id="GO:0046872">
    <property type="term" value="F:metal ion binding"/>
    <property type="evidence" value="ECO:0007669"/>
    <property type="project" value="UniProtKB-KW"/>
</dbReference>
<proteinExistence type="inferred from homology"/>
<dbReference type="AlphaFoldDB" id="A0A3B0CGJ1"/>
<sequence length="165" mass="17708">MLYTSVQSFIEDYRNEAAGTQKLLDALTDASLAQEIAPGYRTLGFLAWHLVTAGGMLLQTGLKFAPPSEDSNPNTAAGIAQGYRDSVEAVIDAVQSQFTDETLQQTANMFGSEWKIGLALGAFINHEIHHRGQLTILMRQAGVPVAGVYGPSKDEWAAMGVPAPN</sequence>
<dbReference type="SUPFAM" id="SSF109854">
    <property type="entry name" value="DinB/YfiT-like putative metalloenzymes"/>
    <property type="match status" value="1"/>
</dbReference>
<dbReference type="EMBL" id="RBAH01000010">
    <property type="protein sequence ID" value="RKN83978.1"/>
    <property type="molecule type" value="Genomic_DNA"/>
</dbReference>
<reference evidence="4 5" key="1">
    <citation type="journal article" date="2007" name="Int. J. Syst. Evol. Microbiol.">
        <title>Paenibacillus ginsengarvi sp. nov., isolated from soil from ginseng cultivation.</title>
        <authorList>
            <person name="Yoon M.H."/>
            <person name="Ten L.N."/>
            <person name="Im W.T."/>
        </authorList>
    </citation>
    <scope>NUCLEOTIDE SEQUENCE [LARGE SCALE GENOMIC DNA]</scope>
    <source>
        <strain evidence="4 5">KCTC 13059</strain>
    </source>
</reference>
<protein>
    <recommendedName>
        <fullName evidence="6">Damage-inducible protein DinB</fullName>
    </recommendedName>
</protein>
<dbReference type="InterPro" id="IPR007837">
    <property type="entry name" value="DinB"/>
</dbReference>